<feature type="transmembrane region" description="Helical" evidence="1">
    <location>
        <begin position="287"/>
        <end position="307"/>
    </location>
</feature>
<organism evidence="2 3">
    <name type="scientific">Catellatospora bangladeshensis</name>
    <dbReference type="NCBI Taxonomy" id="310355"/>
    <lineage>
        <taxon>Bacteria</taxon>
        <taxon>Bacillati</taxon>
        <taxon>Actinomycetota</taxon>
        <taxon>Actinomycetes</taxon>
        <taxon>Micromonosporales</taxon>
        <taxon>Micromonosporaceae</taxon>
        <taxon>Catellatospora</taxon>
    </lineage>
</organism>
<keyword evidence="3" id="KW-1185">Reference proteome</keyword>
<dbReference type="RefSeq" id="WP_203750410.1">
    <property type="nucleotide sequence ID" value="NZ_BONF01000029.1"/>
</dbReference>
<feature type="transmembrane region" description="Helical" evidence="1">
    <location>
        <begin position="176"/>
        <end position="207"/>
    </location>
</feature>
<evidence type="ECO:0000313" key="3">
    <source>
        <dbReference type="Proteomes" id="UP000601223"/>
    </source>
</evidence>
<feature type="transmembrane region" description="Helical" evidence="1">
    <location>
        <begin position="259"/>
        <end position="281"/>
    </location>
</feature>
<evidence type="ECO:0000313" key="2">
    <source>
        <dbReference type="EMBL" id="GIF83490.1"/>
    </source>
</evidence>
<evidence type="ECO:0000256" key="1">
    <source>
        <dbReference type="SAM" id="Phobius"/>
    </source>
</evidence>
<keyword evidence="1" id="KW-0812">Transmembrane</keyword>
<dbReference type="Proteomes" id="UP000601223">
    <property type="component" value="Unassembled WGS sequence"/>
</dbReference>
<dbReference type="EMBL" id="BONF01000029">
    <property type="protein sequence ID" value="GIF83490.1"/>
    <property type="molecule type" value="Genomic_DNA"/>
</dbReference>
<sequence length="321" mass="35497">MDDPRAVIETYVGDVVRHLPRRQRHDVGFELRSLLNEDLDGRAADSGRPADTSMALAMLTAFGHPQEVADRYRPAGFTVIRPADAPRFARLALGGLVLQWAITLPAALTGPVRTDEWIYAATWWGRLTTWWFTWGLGSFWWPGFLITLTLISSALSRRRGETKSWTPRRTVDRDHVNRLAIVLGLAFGMAGAAFMTALPWLAVWAPGLPQPLLDALAFDPRFLQERAVWVLPLWAAGFGVHTAVLLAGRWDRRTRLVSLALGLGWLALLSWWVAAGPIFATEAADDTAKLCLLLIAVLVAVDLVATLRRTTASIRPPVVQA</sequence>
<proteinExistence type="predicted"/>
<name>A0A8J3JQY9_9ACTN</name>
<dbReference type="AlphaFoldDB" id="A0A8J3JQY9"/>
<keyword evidence="1" id="KW-0472">Membrane</keyword>
<keyword evidence="1" id="KW-1133">Transmembrane helix</keyword>
<gene>
    <name evidence="2" type="ORF">Cba03nite_48390</name>
</gene>
<feature type="transmembrane region" description="Helical" evidence="1">
    <location>
        <begin position="227"/>
        <end position="247"/>
    </location>
</feature>
<feature type="transmembrane region" description="Helical" evidence="1">
    <location>
        <begin position="91"/>
        <end position="110"/>
    </location>
</feature>
<reference evidence="2 3" key="1">
    <citation type="submission" date="2021-01" db="EMBL/GenBank/DDBJ databases">
        <title>Whole genome shotgun sequence of Catellatospora bangladeshensis NBRC 107357.</title>
        <authorList>
            <person name="Komaki H."/>
            <person name="Tamura T."/>
        </authorList>
    </citation>
    <scope>NUCLEOTIDE SEQUENCE [LARGE SCALE GENOMIC DNA]</scope>
    <source>
        <strain evidence="2 3">NBRC 107357</strain>
    </source>
</reference>
<comment type="caution">
    <text evidence="2">The sequence shown here is derived from an EMBL/GenBank/DDBJ whole genome shotgun (WGS) entry which is preliminary data.</text>
</comment>
<protein>
    <submittedName>
        <fullName evidence="2">Uncharacterized protein</fullName>
    </submittedName>
</protein>
<accession>A0A8J3JQY9</accession>
<feature type="transmembrane region" description="Helical" evidence="1">
    <location>
        <begin position="130"/>
        <end position="155"/>
    </location>
</feature>